<dbReference type="CDD" id="cd13354">
    <property type="entry name" value="PH-GRAM2_TCB1D9_TCB1D9B"/>
    <property type="match status" value="1"/>
</dbReference>
<reference evidence="6" key="2">
    <citation type="submission" date="2025-08" db="UniProtKB">
        <authorList>
            <consortium name="Ensembl"/>
        </authorList>
    </citation>
    <scope>IDENTIFICATION</scope>
    <source>
        <strain evidence="6">breed Abyssinian</strain>
    </source>
</reference>
<dbReference type="SMART" id="SM00164">
    <property type="entry name" value="TBC"/>
    <property type="match status" value="1"/>
</dbReference>
<dbReference type="InterPro" id="IPR036017">
    <property type="entry name" value="TCB1D9/TCB1D9B_PH-GRAM2"/>
</dbReference>
<dbReference type="PANTHER" id="PTHR47666:SF5">
    <property type="entry name" value="TBC1 DOMAIN FAMILY MEMBER 9B"/>
    <property type="match status" value="1"/>
</dbReference>
<dbReference type="SUPFAM" id="SSF47473">
    <property type="entry name" value="EF-hand"/>
    <property type="match status" value="1"/>
</dbReference>
<feature type="domain" description="Rab-GAP TBC" evidence="4">
    <location>
        <begin position="495"/>
        <end position="682"/>
    </location>
</feature>
<dbReference type="Ensembl" id="ENSFCTT00005062533.1">
    <property type="protein sequence ID" value="ENSFCTP00005045682.1"/>
    <property type="gene ID" value="ENSFCTG00005021825.1"/>
</dbReference>
<dbReference type="InterPro" id="IPR011993">
    <property type="entry name" value="PH-like_dom_sf"/>
</dbReference>
<feature type="region of interest" description="Disordered" evidence="3">
    <location>
        <begin position="933"/>
        <end position="969"/>
    </location>
</feature>
<gene>
    <name evidence="6" type="primary">TBC1D9B</name>
</gene>
<dbReference type="Gene3D" id="2.30.29.30">
    <property type="entry name" value="Pleckstrin-homology domain (PH domain)/Phosphotyrosine-binding domain (PTB)"/>
    <property type="match status" value="2"/>
</dbReference>
<feature type="region of interest" description="Disordered" evidence="3">
    <location>
        <begin position="1"/>
        <end position="32"/>
    </location>
</feature>
<dbReference type="PROSITE" id="PS50222">
    <property type="entry name" value="EF_HAND_2"/>
    <property type="match status" value="1"/>
</dbReference>
<feature type="compositionally biased region" description="Basic and acidic residues" evidence="3">
    <location>
        <begin position="957"/>
        <end position="969"/>
    </location>
</feature>
<evidence type="ECO:0000256" key="1">
    <source>
        <dbReference type="ARBA" id="ARBA00022468"/>
    </source>
</evidence>
<dbReference type="SUPFAM" id="SSF47923">
    <property type="entry name" value="Ypt/Rab-GAP domain of gyp1p"/>
    <property type="match status" value="2"/>
</dbReference>
<keyword evidence="2" id="KW-0677">Repeat</keyword>
<dbReference type="InterPro" id="IPR002048">
    <property type="entry name" value="EF_hand_dom"/>
</dbReference>
<dbReference type="Gene3D" id="1.10.238.10">
    <property type="entry name" value="EF-hand"/>
    <property type="match status" value="1"/>
</dbReference>
<reference evidence="6 7" key="1">
    <citation type="submission" date="2021-02" db="EMBL/GenBank/DDBJ databases">
        <title>Safari Cat Assemblies.</title>
        <authorList>
            <person name="Bredemeyer K.R."/>
            <person name="Murphy W.J."/>
        </authorList>
    </citation>
    <scope>NUCLEOTIDE SEQUENCE [LARGE SCALE GENOMIC DNA]</scope>
</reference>
<feature type="compositionally biased region" description="Polar residues" evidence="3">
    <location>
        <begin position="415"/>
        <end position="441"/>
    </location>
</feature>
<dbReference type="PANTHER" id="PTHR47666">
    <property type="entry name" value="PROTEIN VASCULAR ASSOCIATED DEATH 1, CHLOROPLASTIC"/>
    <property type="match status" value="1"/>
</dbReference>
<dbReference type="Pfam" id="PF00566">
    <property type="entry name" value="RabGAP-TBC"/>
    <property type="match status" value="1"/>
</dbReference>
<evidence type="ECO:0000259" key="5">
    <source>
        <dbReference type="PROSITE" id="PS50222"/>
    </source>
</evidence>
<dbReference type="PROSITE" id="PS50086">
    <property type="entry name" value="TBC_RABGAP"/>
    <property type="match status" value="1"/>
</dbReference>
<dbReference type="Proteomes" id="UP000823872">
    <property type="component" value="Chromosome A1"/>
</dbReference>
<reference evidence="6" key="3">
    <citation type="submission" date="2025-09" db="UniProtKB">
        <authorList>
            <consortium name="Ensembl"/>
        </authorList>
    </citation>
    <scope>IDENTIFICATION</scope>
    <source>
        <strain evidence="6">breed Abyssinian</strain>
    </source>
</reference>
<dbReference type="InterPro" id="IPR035969">
    <property type="entry name" value="Rab-GAP_TBC_sf"/>
</dbReference>
<accession>A0ABI7ZEP3</accession>
<evidence type="ECO:0000313" key="7">
    <source>
        <dbReference type="Proteomes" id="UP000823872"/>
    </source>
</evidence>
<dbReference type="InterPro" id="IPR011992">
    <property type="entry name" value="EF-hand-dom_pair"/>
</dbReference>
<feature type="domain" description="EF-hand" evidence="5">
    <location>
        <begin position="873"/>
        <end position="901"/>
    </location>
</feature>
<evidence type="ECO:0000259" key="4">
    <source>
        <dbReference type="PROSITE" id="PS50086"/>
    </source>
</evidence>
<evidence type="ECO:0000256" key="3">
    <source>
        <dbReference type="SAM" id="MobiDB-lite"/>
    </source>
</evidence>
<proteinExistence type="predicted"/>
<feature type="region of interest" description="Disordered" evidence="3">
    <location>
        <begin position="383"/>
        <end position="446"/>
    </location>
</feature>
<sequence>MECLVAAGPSLPPDTRLAPSAATSPQERAPRASAFLSPARLCPTRHTSDTPFHLPFFPLHPAPPTSSPGRGQRPLCQRTPTRWASLDQGLSSLPMFICVTLQSFVGHIVTPDILGAGPSMWITCPSTTRLRHRGHTVSDSLGDTQSVIPWGAAVPVGARAAQPSGPSDPLVYLSCGHAVSLVVQWVDVTRLEKNATLLFPESIRVDTRDQELFFSMFLNIGETFKLMEQLANLAMRQLLDSEGFLEDKALPRPSRPHRNISALKRDLDARAKNECYRATFRLPRDERLDGHTGCTLWTPFNKLHIPGQMFISSNYICFASKEEDACHLIIPLREVTIVEKADSSSVLPSPLSISTKSKMTFLFANLKDRDFLVQRISDFLQKMPSKQPGGSGVGRKASTVEPAPEPCPAPPKASDQLTSPSTPLGGRQSSSVQDAPTSSQGLLKLFQRNSPMEDLGAKGAKEKMKEESWNIHFFEYGRGMCMYRTARTRELVLKGIPESLRGELWLLFSGAWNEMVTHPGYYEELVEKSTGKYSLATEEIERDLHRSMPEHPAFQNELGIAALRRVLTAYAFRNPTIGYCQAMNIVTSVLLLYGSEEEAFWLLVALCERMLPDYYNTRVVGALVDQGIFEELTRDFLPQLSEKMQDLGVISSISLSWFLTLFLSVMPFESAVVIVDCFFYEGIKVILQVALAILDANMEQLLGCSDEGEAMTVLGRYLDNVVNKQSVSPPIPHLHALLTSGDDPPTEVDIFDLLKVSYEKFSSLRADDIEQMRFKQRLKVIQSLEDTAKRSVVRAIPGDIGFSIEELEDLYMVFKAKHLASQYWGSSRPTAVRRDPSLPYLEQYRIDAGQFRELFASLTPWACGSHTPVLAGRMFRLLDENKDSLINFKEFVTGMSGMYHGDLTEKLKALYKLHLPPALSPEEAESALEATHYFTEDSSSEEALRQEEQEGGGNEDVQDKKGEEKGISPPDYRHYLRMWAKEKEVQKETIKDLPKMNQEQFIELCKTLYNMFSEDPMEQDLYHAIATVASLLLRIGEVGKKFSVQPGRKPQDGAPEEDELPTPDPPQDLAPELQPPAAGDPQAKAGGDTHLGKAPQESQVVGEGGSGEGRGSPPQLLSDDETKDDMSMSSYSVVSTGSLQCEDLADDTVLVGGEARSPPAIARCGGTVDTDWCISFEQILASILTESVLVNFFEKRVDIGLKIKDQKKVERQFSTSSDLEQSGLSG</sequence>
<dbReference type="InterPro" id="IPR004182">
    <property type="entry name" value="GRAM"/>
</dbReference>
<name>A0ABI7ZEP3_FELCA</name>
<evidence type="ECO:0000256" key="2">
    <source>
        <dbReference type="ARBA" id="ARBA00022737"/>
    </source>
</evidence>
<dbReference type="Gene3D" id="1.10.10.750">
    <property type="entry name" value="Ypt/Rab-GAP domain of gyp1p, domain 1"/>
    <property type="match status" value="1"/>
</dbReference>
<protein>
    <recommendedName>
        <fullName evidence="8">TBC1 domain family member 9B</fullName>
    </recommendedName>
</protein>
<keyword evidence="1" id="KW-0343">GTPase activation</keyword>
<dbReference type="Gene3D" id="1.10.472.80">
    <property type="entry name" value="Ypt/Rab-GAP domain of gyp1p, domain 3"/>
    <property type="match status" value="1"/>
</dbReference>
<keyword evidence="7" id="KW-1185">Reference proteome</keyword>
<dbReference type="Gene3D" id="1.10.8.270">
    <property type="entry name" value="putative rabgap domain of human tbc1 domain family member 14 like domains"/>
    <property type="match status" value="1"/>
</dbReference>
<organism evidence="6 7">
    <name type="scientific">Felis catus</name>
    <name type="common">Cat</name>
    <name type="synonym">Felis silvestris catus</name>
    <dbReference type="NCBI Taxonomy" id="9685"/>
    <lineage>
        <taxon>Eukaryota</taxon>
        <taxon>Metazoa</taxon>
        <taxon>Chordata</taxon>
        <taxon>Craniata</taxon>
        <taxon>Vertebrata</taxon>
        <taxon>Euteleostomi</taxon>
        <taxon>Mammalia</taxon>
        <taxon>Eutheria</taxon>
        <taxon>Laurasiatheria</taxon>
        <taxon>Carnivora</taxon>
        <taxon>Feliformia</taxon>
        <taxon>Felidae</taxon>
        <taxon>Felinae</taxon>
        <taxon>Felis</taxon>
    </lineage>
</organism>
<evidence type="ECO:0000313" key="6">
    <source>
        <dbReference type="Ensembl" id="ENSFCTP00005045682.1"/>
    </source>
</evidence>
<dbReference type="InterPro" id="IPR000195">
    <property type="entry name" value="Rab-GAP-TBC_dom"/>
</dbReference>
<evidence type="ECO:0008006" key="8">
    <source>
        <dbReference type="Google" id="ProtNLM"/>
    </source>
</evidence>
<feature type="region of interest" description="Disordered" evidence="3">
    <location>
        <begin position="1043"/>
        <end position="1131"/>
    </location>
</feature>
<dbReference type="SMART" id="SM00568">
    <property type="entry name" value="GRAM"/>
    <property type="match status" value="1"/>
</dbReference>
<dbReference type="Pfam" id="PF02893">
    <property type="entry name" value="GRAM"/>
    <property type="match status" value="2"/>
</dbReference>
<dbReference type="GeneTree" id="ENSGT00940000158554"/>